<dbReference type="AlphaFoldDB" id="A0A226WLF4"/>
<sequence length="40" mass="4354">MPEQRGQLSDAMLEQSSGNTTFGDLALHAPRVHAFNQRAA</sequence>
<evidence type="ECO:0000313" key="2">
    <source>
        <dbReference type="Proteomes" id="UP000214720"/>
    </source>
</evidence>
<evidence type="ECO:0000313" key="1">
    <source>
        <dbReference type="EMBL" id="OXC71953.1"/>
    </source>
</evidence>
<organism evidence="1 2">
    <name type="scientific">Caballeronia sordidicola</name>
    <name type="common">Burkholderia sordidicola</name>
    <dbReference type="NCBI Taxonomy" id="196367"/>
    <lineage>
        <taxon>Bacteria</taxon>
        <taxon>Pseudomonadati</taxon>
        <taxon>Pseudomonadota</taxon>
        <taxon>Betaproteobacteria</taxon>
        <taxon>Burkholderiales</taxon>
        <taxon>Burkholderiaceae</taxon>
        <taxon>Caballeronia</taxon>
    </lineage>
</organism>
<dbReference type="Proteomes" id="UP000214720">
    <property type="component" value="Unassembled WGS sequence"/>
</dbReference>
<gene>
    <name evidence="1" type="ORF">BSU04_44935</name>
</gene>
<proteinExistence type="predicted"/>
<protein>
    <submittedName>
        <fullName evidence="1">Uncharacterized protein</fullName>
    </submittedName>
</protein>
<reference evidence="2" key="1">
    <citation type="submission" date="2017-01" db="EMBL/GenBank/DDBJ databases">
        <title>Genome Analysis of Deinococcus marmoris KOPRI26562.</title>
        <authorList>
            <person name="Kim J.H."/>
            <person name="Oh H.-M."/>
        </authorList>
    </citation>
    <scope>NUCLEOTIDE SEQUENCE [LARGE SCALE GENOMIC DNA]</scope>
    <source>
        <strain evidence="2">PAMC 26633</strain>
    </source>
</reference>
<accession>A0A226WLF4</accession>
<dbReference type="EMBL" id="MTHB01000290">
    <property type="protein sequence ID" value="OXC71953.1"/>
    <property type="molecule type" value="Genomic_DNA"/>
</dbReference>
<name>A0A226WLF4_CABSO</name>
<comment type="caution">
    <text evidence="1">The sequence shown here is derived from an EMBL/GenBank/DDBJ whole genome shotgun (WGS) entry which is preliminary data.</text>
</comment>